<evidence type="ECO:0000256" key="1">
    <source>
        <dbReference type="SAM" id="MobiDB-lite"/>
    </source>
</evidence>
<organism evidence="3 4">
    <name type="scientific">Pseudoclavibacter albus</name>
    <dbReference type="NCBI Taxonomy" id="272241"/>
    <lineage>
        <taxon>Bacteria</taxon>
        <taxon>Bacillati</taxon>
        <taxon>Actinomycetota</taxon>
        <taxon>Actinomycetes</taxon>
        <taxon>Micrococcales</taxon>
        <taxon>Microbacteriaceae</taxon>
        <taxon>Pseudoclavibacter</taxon>
    </lineage>
</organism>
<keyword evidence="2" id="KW-0472">Membrane</keyword>
<dbReference type="Proteomes" id="UP001525379">
    <property type="component" value="Unassembled WGS sequence"/>
</dbReference>
<sequence>DDMASSPRGFTLPRLPKRDSGADGARAAKSKPNGARAQRTPARLPSIGSMMVVLALVLGIVMLSPTLQQFIQQRQRIAQLGEEVQATEQHIEQLKLEQARWSDPAYIEAQARGRLLFIRPGDTLYRFENSGTAITPETNKVATIEQRQTEQDWLGITIGSFMVAGTSTDPAAGGAQ</sequence>
<dbReference type="Pfam" id="PF04977">
    <property type="entry name" value="DivIC"/>
    <property type="match status" value="1"/>
</dbReference>
<evidence type="ECO:0000313" key="3">
    <source>
        <dbReference type="EMBL" id="MCT2043647.1"/>
    </source>
</evidence>
<accession>A0ABT2HZA0</accession>
<evidence type="ECO:0000256" key="2">
    <source>
        <dbReference type="SAM" id="Phobius"/>
    </source>
</evidence>
<keyword evidence="2" id="KW-1133">Transmembrane helix</keyword>
<feature type="transmembrane region" description="Helical" evidence="2">
    <location>
        <begin position="47"/>
        <end position="67"/>
    </location>
</feature>
<keyword evidence="4" id="KW-1185">Reference proteome</keyword>
<dbReference type="InterPro" id="IPR007060">
    <property type="entry name" value="FtsL/DivIC"/>
</dbReference>
<comment type="caution">
    <text evidence="3">The sequence shown here is derived from an EMBL/GenBank/DDBJ whole genome shotgun (WGS) entry which is preliminary data.</text>
</comment>
<proteinExistence type="predicted"/>
<name>A0ABT2HZA0_9MICO</name>
<gene>
    <name evidence="3" type="ORF">M3D15_09965</name>
</gene>
<evidence type="ECO:0000313" key="4">
    <source>
        <dbReference type="Proteomes" id="UP001525379"/>
    </source>
</evidence>
<keyword evidence="2" id="KW-0812">Transmembrane</keyword>
<feature type="non-terminal residue" evidence="3">
    <location>
        <position position="1"/>
    </location>
</feature>
<feature type="region of interest" description="Disordered" evidence="1">
    <location>
        <begin position="1"/>
        <end position="40"/>
    </location>
</feature>
<reference evidence="3 4" key="1">
    <citation type="submission" date="2022-04" db="EMBL/GenBank/DDBJ databases">
        <title>Human microbiome associated bacterial genomes.</title>
        <authorList>
            <person name="Sandstrom S."/>
            <person name="Salamzade R."/>
            <person name="Kalan L.R."/>
        </authorList>
    </citation>
    <scope>NUCLEOTIDE SEQUENCE [LARGE SCALE GENOMIC DNA]</scope>
    <source>
        <strain evidence="4">p3-SID1799</strain>
    </source>
</reference>
<protein>
    <submittedName>
        <fullName evidence="3">Septum formation initiator family protein</fullName>
    </submittedName>
</protein>
<dbReference type="RefSeq" id="WP_260104736.1">
    <property type="nucleotide sequence ID" value="NZ_JALXSQ010000064.1"/>
</dbReference>
<dbReference type="EMBL" id="JALXSQ010000064">
    <property type="protein sequence ID" value="MCT2043647.1"/>
    <property type="molecule type" value="Genomic_DNA"/>
</dbReference>